<dbReference type="EMBL" id="AP022620">
    <property type="protein sequence ID" value="BBZ76271.1"/>
    <property type="molecule type" value="Genomic_DNA"/>
</dbReference>
<dbReference type="AlphaFoldDB" id="A0A6N4WAN2"/>
<protein>
    <submittedName>
        <fullName evidence="1">Uncharacterized protein</fullName>
    </submittedName>
</protein>
<name>A0A6N4WAN2_9MYCO</name>
<evidence type="ECO:0000313" key="1">
    <source>
        <dbReference type="EMBL" id="BBZ76271.1"/>
    </source>
</evidence>
<organism evidence="1 2">
    <name type="scientific">Mycolicibacterium anyangense</name>
    <dbReference type="NCBI Taxonomy" id="1431246"/>
    <lineage>
        <taxon>Bacteria</taxon>
        <taxon>Bacillati</taxon>
        <taxon>Actinomycetota</taxon>
        <taxon>Actinomycetes</taxon>
        <taxon>Mycobacteriales</taxon>
        <taxon>Mycobacteriaceae</taxon>
        <taxon>Mycolicibacterium</taxon>
    </lineage>
</organism>
<sequence length="69" mass="6968">MAEHRARPSASEDAAPTFSFVLVGDGTAERPDAGLLIGNGHSPDRTTCGTRCRGGFGGRGGGLQPSPVS</sequence>
<gene>
    <name evidence="1" type="ORF">MANY_16080</name>
</gene>
<dbReference type="RefSeq" id="WP_163803758.1">
    <property type="nucleotide sequence ID" value="NZ_AP022620.1"/>
</dbReference>
<evidence type="ECO:0000313" key="2">
    <source>
        <dbReference type="Proteomes" id="UP000467249"/>
    </source>
</evidence>
<accession>A0A6N4WAN2</accession>
<proteinExistence type="predicted"/>
<dbReference type="KEGG" id="many:MANY_16080"/>
<reference evidence="1 2" key="1">
    <citation type="journal article" date="2019" name="Emerg. Microbes Infect.">
        <title>Comprehensive subspecies identification of 175 nontuberculous mycobacteria species based on 7547 genomic profiles.</title>
        <authorList>
            <person name="Matsumoto Y."/>
            <person name="Kinjo T."/>
            <person name="Motooka D."/>
            <person name="Nabeya D."/>
            <person name="Jung N."/>
            <person name="Uechi K."/>
            <person name="Horii T."/>
            <person name="Iida T."/>
            <person name="Fujita J."/>
            <person name="Nakamura S."/>
        </authorList>
    </citation>
    <scope>NUCLEOTIDE SEQUENCE [LARGE SCALE GENOMIC DNA]</scope>
    <source>
        <strain evidence="1 2">JCM 30275</strain>
    </source>
</reference>
<keyword evidence="2" id="KW-1185">Reference proteome</keyword>
<dbReference type="Proteomes" id="UP000467249">
    <property type="component" value="Chromosome"/>
</dbReference>